<dbReference type="PANTHER" id="PTHR11733">
    <property type="entry name" value="ZINC METALLOPROTEASE FAMILY M13 NEPRILYSIN-RELATED"/>
    <property type="match status" value="1"/>
</dbReference>
<dbReference type="OrthoDB" id="6486849at2759"/>
<comment type="caution">
    <text evidence="4">The sequence shown here is derived from an EMBL/GenBank/DDBJ whole genome shotgun (WGS) entry which is preliminary data.</text>
</comment>
<dbReference type="AlphaFoldDB" id="A0A9J6H891"/>
<proteinExistence type="inferred from homology"/>
<reference evidence="4 5" key="1">
    <citation type="journal article" date="2020" name="Cell">
        <title>Large-Scale Comparative Analyses of Tick Genomes Elucidate Their Genetic Diversity and Vector Capacities.</title>
        <authorList>
            <consortium name="Tick Genome and Microbiome Consortium (TIGMIC)"/>
            <person name="Jia N."/>
            <person name="Wang J."/>
            <person name="Shi W."/>
            <person name="Du L."/>
            <person name="Sun Y."/>
            <person name="Zhan W."/>
            <person name="Jiang J.F."/>
            <person name="Wang Q."/>
            <person name="Zhang B."/>
            <person name="Ji P."/>
            <person name="Bell-Sakyi L."/>
            <person name="Cui X.M."/>
            <person name="Yuan T.T."/>
            <person name="Jiang B.G."/>
            <person name="Yang W.F."/>
            <person name="Lam T.T."/>
            <person name="Chang Q.C."/>
            <person name="Ding S.J."/>
            <person name="Wang X.J."/>
            <person name="Zhu J.G."/>
            <person name="Ruan X.D."/>
            <person name="Zhao L."/>
            <person name="Wei J.T."/>
            <person name="Ye R.Z."/>
            <person name="Que T.C."/>
            <person name="Du C.H."/>
            <person name="Zhou Y.H."/>
            <person name="Cheng J.X."/>
            <person name="Dai P.F."/>
            <person name="Guo W.B."/>
            <person name="Han X.H."/>
            <person name="Huang E.J."/>
            <person name="Li L.F."/>
            <person name="Wei W."/>
            <person name="Gao Y.C."/>
            <person name="Liu J.Z."/>
            <person name="Shao H.Z."/>
            <person name="Wang X."/>
            <person name="Wang C.C."/>
            <person name="Yang T.C."/>
            <person name="Huo Q.B."/>
            <person name="Li W."/>
            <person name="Chen H.Y."/>
            <person name="Chen S.E."/>
            <person name="Zhou L.G."/>
            <person name="Ni X.B."/>
            <person name="Tian J.H."/>
            <person name="Sheng Y."/>
            <person name="Liu T."/>
            <person name="Pan Y.S."/>
            <person name="Xia L.Y."/>
            <person name="Li J."/>
            <person name="Zhao F."/>
            <person name="Cao W.C."/>
        </authorList>
    </citation>
    <scope>NUCLEOTIDE SEQUENCE [LARGE SCALE GENOMIC DNA]</scope>
    <source>
        <strain evidence="4">HaeL-2018</strain>
    </source>
</reference>
<dbReference type="InterPro" id="IPR008753">
    <property type="entry name" value="Peptidase_M13_N"/>
</dbReference>
<keyword evidence="5" id="KW-1185">Reference proteome</keyword>
<organism evidence="4 5">
    <name type="scientific">Haemaphysalis longicornis</name>
    <name type="common">Bush tick</name>
    <dbReference type="NCBI Taxonomy" id="44386"/>
    <lineage>
        <taxon>Eukaryota</taxon>
        <taxon>Metazoa</taxon>
        <taxon>Ecdysozoa</taxon>
        <taxon>Arthropoda</taxon>
        <taxon>Chelicerata</taxon>
        <taxon>Arachnida</taxon>
        <taxon>Acari</taxon>
        <taxon>Parasitiformes</taxon>
        <taxon>Ixodida</taxon>
        <taxon>Ixodoidea</taxon>
        <taxon>Ixodidae</taxon>
        <taxon>Haemaphysalinae</taxon>
        <taxon>Haemaphysalis</taxon>
    </lineage>
</organism>
<name>A0A9J6H891_HAELO</name>
<dbReference type="EMBL" id="JABSTR010001308">
    <property type="protein sequence ID" value="KAH9383918.1"/>
    <property type="molecule type" value="Genomic_DNA"/>
</dbReference>
<protein>
    <recommendedName>
        <fullName evidence="3">Peptidase M13 N-terminal domain-containing protein</fullName>
    </recommendedName>
</protein>
<dbReference type="OMA" id="WFADDSF"/>
<feature type="domain" description="Peptidase M13 N-terminal" evidence="3">
    <location>
        <begin position="58"/>
        <end position="431"/>
    </location>
</feature>
<dbReference type="Gene3D" id="3.40.390.10">
    <property type="entry name" value="Collagenase (Catalytic Domain)"/>
    <property type="match status" value="1"/>
</dbReference>
<dbReference type="InterPro" id="IPR042089">
    <property type="entry name" value="Peptidase_M13_dom_2"/>
</dbReference>
<dbReference type="GO" id="GO:0005886">
    <property type="term" value="C:plasma membrane"/>
    <property type="evidence" value="ECO:0007669"/>
    <property type="project" value="TreeGrafter"/>
</dbReference>
<dbReference type="PANTHER" id="PTHR11733:SF241">
    <property type="entry name" value="GH26575P-RELATED"/>
    <property type="match status" value="1"/>
</dbReference>
<keyword evidence="2" id="KW-0732">Signal</keyword>
<accession>A0A9J6H891</accession>
<dbReference type="Proteomes" id="UP000821853">
    <property type="component" value="Unassembled WGS sequence"/>
</dbReference>
<evidence type="ECO:0000256" key="2">
    <source>
        <dbReference type="SAM" id="SignalP"/>
    </source>
</evidence>
<evidence type="ECO:0000259" key="3">
    <source>
        <dbReference type="Pfam" id="PF05649"/>
    </source>
</evidence>
<dbReference type="PROSITE" id="PS51885">
    <property type="entry name" value="NEPRILYSIN"/>
    <property type="match status" value="1"/>
</dbReference>
<dbReference type="VEuPathDB" id="VectorBase:HLOH_046689"/>
<dbReference type="Pfam" id="PF05649">
    <property type="entry name" value="Peptidase_M13_N"/>
    <property type="match status" value="1"/>
</dbReference>
<dbReference type="GO" id="GO:0016485">
    <property type="term" value="P:protein processing"/>
    <property type="evidence" value="ECO:0007669"/>
    <property type="project" value="TreeGrafter"/>
</dbReference>
<feature type="chain" id="PRO_5039908172" description="Peptidase M13 N-terminal domain-containing protein" evidence="2">
    <location>
        <begin position="19"/>
        <end position="539"/>
    </location>
</feature>
<evidence type="ECO:0000313" key="4">
    <source>
        <dbReference type="EMBL" id="KAH9383918.1"/>
    </source>
</evidence>
<feature type="signal peptide" evidence="2">
    <location>
        <begin position="1"/>
        <end position="18"/>
    </location>
</feature>
<sequence>MFWAVNKYLFIAARPVVAFVLSARPAWLPGKDAHVCSSIPCIHHAELILSKLNWTVDPCSDFETFVCSKWKAPTNLYSHATFLERFAIDAWFNYFRTVFTEGTRRLAVGAKARAMFEVCLTNTGSNEVSSASLLKEFMHKRKIPWPDDPLPGATPLGVLLDVAYNWRIGIWFVVKSFRAPMQGAKHALLFSPAREAILFANYMEEAISAEGYIKYWNKLHEAYATYPSRRNDSEVLRIRQIEHDIFHQLGSVLQDKVSVPVQYPLADIANITPGLPSVEWMRELNKSAEVPGGYAPTDLISTNNAALLQTVDKVLRQHSWHDLLLHISWFLVQALSPLADRNLLPPGKNNWTTIDRRRRLCASWVERSYMVLIRSMIVSHLTDSKTREAIDGVLKEVKYIAQKKVSNLAWINDDSFKRTALLKLQNTKAVIWPPEKLLTDEGLSTMYANFSRNEKSLVAFWIKSLEATRALRDKPEYDEALTFPLNFNLPFFTYDYILNAVFVSAAALFVPQYSGQGPKCMIYGGLGFSYARQLVKALN</sequence>
<evidence type="ECO:0000256" key="1">
    <source>
        <dbReference type="ARBA" id="ARBA00007357"/>
    </source>
</evidence>
<dbReference type="Gene3D" id="1.10.1380.10">
    <property type="entry name" value="Neutral endopeptidase , domain2"/>
    <property type="match status" value="1"/>
</dbReference>
<gene>
    <name evidence="4" type="ORF">HPB48_025820</name>
</gene>
<comment type="similarity">
    <text evidence="1">Belongs to the peptidase M13 family.</text>
</comment>
<dbReference type="InterPro" id="IPR024079">
    <property type="entry name" value="MetalloPept_cat_dom_sf"/>
</dbReference>
<dbReference type="SUPFAM" id="SSF55486">
    <property type="entry name" value="Metalloproteases ('zincins'), catalytic domain"/>
    <property type="match status" value="1"/>
</dbReference>
<evidence type="ECO:0000313" key="5">
    <source>
        <dbReference type="Proteomes" id="UP000821853"/>
    </source>
</evidence>
<dbReference type="InterPro" id="IPR000718">
    <property type="entry name" value="Peptidase_M13"/>
</dbReference>
<dbReference type="GO" id="GO:0004222">
    <property type="term" value="F:metalloendopeptidase activity"/>
    <property type="evidence" value="ECO:0007669"/>
    <property type="project" value="InterPro"/>
</dbReference>